<feature type="transmembrane region" description="Helical" evidence="9">
    <location>
        <begin position="440"/>
        <end position="461"/>
    </location>
</feature>
<dbReference type="GO" id="GO:0016020">
    <property type="term" value="C:membrane"/>
    <property type="evidence" value="ECO:0007669"/>
    <property type="project" value="UniProtKB-SubCell"/>
</dbReference>
<feature type="domain" description="Cation/H+ exchanger transmembrane" evidence="10">
    <location>
        <begin position="90"/>
        <end position="456"/>
    </location>
</feature>
<feature type="transmembrane region" description="Helical" evidence="9">
    <location>
        <begin position="374"/>
        <end position="397"/>
    </location>
</feature>
<feature type="transmembrane region" description="Helical" evidence="9">
    <location>
        <begin position="249"/>
        <end position="270"/>
    </location>
</feature>
<keyword evidence="8 9" id="KW-0472">Membrane</keyword>
<dbReference type="GO" id="GO:1902600">
    <property type="term" value="P:proton transmembrane transport"/>
    <property type="evidence" value="ECO:0007669"/>
    <property type="project" value="InterPro"/>
</dbReference>
<feature type="transmembrane region" description="Helical" evidence="9">
    <location>
        <begin position="164"/>
        <end position="184"/>
    </location>
</feature>
<evidence type="ECO:0000313" key="12">
    <source>
        <dbReference type="Proteomes" id="UP000000637"/>
    </source>
</evidence>
<dbReference type="GO" id="GO:0015297">
    <property type="term" value="F:antiporter activity"/>
    <property type="evidence" value="ECO:0007669"/>
    <property type="project" value="UniProtKB-KW"/>
</dbReference>
<keyword evidence="5 9" id="KW-0812">Transmembrane</keyword>
<feature type="transmembrane region" description="Helical" evidence="9">
    <location>
        <begin position="346"/>
        <end position="362"/>
    </location>
</feature>
<evidence type="ECO:0000313" key="11">
    <source>
        <dbReference type="EMBL" id="ABM07358.1"/>
    </source>
</evidence>
<dbReference type="AlphaFoldDB" id="A1R689"/>
<comment type="similarity">
    <text evidence="2">Belongs to the monovalent cation:proton antiporter 2 (CPA2) transporter (TC 2.A.37) family.</text>
</comment>
<dbReference type="EMBL" id="CP000474">
    <property type="protein sequence ID" value="ABM07358.1"/>
    <property type="molecule type" value="Genomic_DNA"/>
</dbReference>
<dbReference type="Gene3D" id="1.20.1530.20">
    <property type="match status" value="1"/>
</dbReference>
<dbReference type="eggNOG" id="COG0475">
    <property type="taxonomic scope" value="Bacteria"/>
</dbReference>
<evidence type="ECO:0000256" key="4">
    <source>
        <dbReference type="ARBA" id="ARBA00022449"/>
    </source>
</evidence>
<feature type="transmembrane region" description="Helical" evidence="9">
    <location>
        <begin position="80"/>
        <end position="97"/>
    </location>
</feature>
<proteinExistence type="inferred from homology"/>
<evidence type="ECO:0000256" key="8">
    <source>
        <dbReference type="ARBA" id="ARBA00023136"/>
    </source>
</evidence>
<dbReference type="Proteomes" id="UP000000637">
    <property type="component" value="Chromosome"/>
</dbReference>
<evidence type="ECO:0000256" key="1">
    <source>
        <dbReference type="ARBA" id="ARBA00004141"/>
    </source>
</evidence>
<comment type="subcellular location">
    <subcellularLocation>
        <location evidence="1">Membrane</location>
        <topology evidence="1">Multi-pass membrane protein</topology>
    </subcellularLocation>
</comment>
<organism evidence="11 12">
    <name type="scientific">Paenarthrobacter aurescens (strain TC1)</name>
    <dbReference type="NCBI Taxonomy" id="290340"/>
    <lineage>
        <taxon>Bacteria</taxon>
        <taxon>Bacillati</taxon>
        <taxon>Actinomycetota</taxon>
        <taxon>Actinomycetes</taxon>
        <taxon>Micrococcales</taxon>
        <taxon>Micrococcaceae</taxon>
        <taxon>Paenarthrobacter</taxon>
    </lineage>
</organism>
<feature type="transmembrane region" description="Helical" evidence="9">
    <location>
        <begin position="109"/>
        <end position="128"/>
    </location>
</feature>
<evidence type="ECO:0000259" key="10">
    <source>
        <dbReference type="Pfam" id="PF00999"/>
    </source>
</evidence>
<keyword evidence="12" id="KW-1185">Reference proteome</keyword>
<feature type="transmembrane region" description="Helical" evidence="9">
    <location>
        <begin position="190"/>
        <end position="210"/>
    </location>
</feature>
<dbReference type="InterPro" id="IPR038770">
    <property type="entry name" value="Na+/solute_symporter_sf"/>
</dbReference>
<keyword evidence="4" id="KW-0050">Antiport</keyword>
<dbReference type="InterPro" id="IPR006153">
    <property type="entry name" value="Cation/H_exchanger_TM"/>
</dbReference>
<keyword evidence="3" id="KW-0813">Transport</keyword>
<evidence type="ECO:0000256" key="6">
    <source>
        <dbReference type="ARBA" id="ARBA00022989"/>
    </source>
</evidence>
<keyword evidence="7" id="KW-0406">Ion transport</keyword>
<evidence type="ECO:0000256" key="5">
    <source>
        <dbReference type="ARBA" id="ARBA00022692"/>
    </source>
</evidence>
<protein>
    <submittedName>
        <fullName evidence="11">Na+/H+ antiporter</fullName>
    </submittedName>
</protein>
<accession>A1R689</accession>
<dbReference type="PANTHER" id="PTHR43562:SF1">
    <property type="entry name" value="NA(+)_H(+) ANTIPORTER YJBQ-RELATED"/>
    <property type="match status" value="1"/>
</dbReference>
<dbReference type="Pfam" id="PF00999">
    <property type="entry name" value="Na_H_Exchanger"/>
    <property type="match status" value="1"/>
</dbReference>
<evidence type="ECO:0000256" key="3">
    <source>
        <dbReference type="ARBA" id="ARBA00022448"/>
    </source>
</evidence>
<evidence type="ECO:0000256" key="7">
    <source>
        <dbReference type="ARBA" id="ARBA00023065"/>
    </source>
</evidence>
<feature type="transmembrane region" description="Helical" evidence="9">
    <location>
        <begin position="222"/>
        <end position="243"/>
    </location>
</feature>
<evidence type="ECO:0000256" key="9">
    <source>
        <dbReference type="SAM" id="Phobius"/>
    </source>
</evidence>
<gene>
    <name evidence="11" type="ordered locus">AAur_2006</name>
</gene>
<sequence>MMNRLAVRIPTMHSFAWTAADAASRWRLLRISMLLQGFPRNPEPAVRAPDLWRTRVGGGSFGVLFLEAAEVPEALPMQGLSASLVLIAVLAVLAPVATRLLDRWVKVPIVVFEIVLGILFGPSVLGWVQSTPFTDTLADFGLAMLFFVAGNEIDFAAIRGRPIYRASAGWVISLAAGIGAGFVLGPSPEAAVIIGVALCSTALGALLPILRDAGASKSPIGVAATALGAAGEFGPLIAISLFFSGKQLGVASGVLLGFVLLTGVAIYLASQARHTLFHAQVTATLHTSSQFAMRSILLILSSLVVLSMVLGLDMLLGAFAAGVLWKVTIARAPVADRKVIETKIDAVAFGFLVPIFFIDTGIDFDLGALTSSPLTLAMVPLFLSLLLLIRGVPSLLATPPGSSRADKQALLLFGATALPIIVAVTTIGREHGYITSGISSALIGAGMLSVLLFPLLALRLLRRTEAADPKQRTPKA</sequence>
<name>A1R689_PAEAT</name>
<dbReference type="STRING" id="290340.AAur_2006"/>
<feature type="transmembrane region" description="Helical" evidence="9">
    <location>
        <begin position="409"/>
        <end position="428"/>
    </location>
</feature>
<dbReference type="HOGENOM" id="CLU_005126_0_0_11"/>
<dbReference type="KEGG" id="aau:AAur_2006"/>
<dbReference type="PANTHER" id="PTHR43562">
    <property type="entry name" value="NAPA-TYPE SODIUM/HYDROGEN ANTIPORTER"/>
    <property type="match status" value="1"/>
</dbReference>
<reference evidence="11 12" key="1">
    <citation type="journal article" date="2006" name="PLoS Genet.">
        <title>Secrets of soil survival revealed by the genome sequence of Arthrobacter aurescens TC1.</title>
        <authorList>
            <person name="Mongodin E.F."/>
            <person name="Shapir N."/>
            <person name="Daugherty S.C."/>
            <person name="DeBoy R.T."/>
            <person name="Emerson J.B."/>
            <person name="Shvartzbeyn A."/>
            <person name="Radune D."/>
            <person name="Vamathevan J."/>
            <person name="Riggs F."/>
            <person name="Grinberg V."/>
            <person name="Khouri H."/>
            <person name="Wackett L.P."/>
            <person name="Nelson K.E."/>
            <person name="Sadowsky M.J."/>
        </authorList>
    </citation>
    <scope>NUCLEOTIDE SEQUENCE [LARGE SCALE GENOMIC DNA]</scope>
    <source>
        <strain evidence="11 12">TC1</strain>
    </source>
</reference>
<evidence type="ECO:0000256" key="2">
    <source>
        <dbReference type="ARBA" id="ARBA00005551"/>
    </source>
</evidence>
<keyword evidence="6 9" id="KW-1133">Transmembrane helix</keyword>